<feature type="transmembrane region" description="Helical" evidence="1">
    <location>
        <begin position="12"/>
        <end position="32"/>
    </location>
</feature>
<comment type="caution">
    <text evidence="2">The sequence shown here is derived from an EMBL/GenBank/DDBJ whole genome shotgun (WGS) entry which is preliminary data.</text>
</comment>
<organism evidence="2 3">
    <name type="scientific">Nocardioides deserti</name>
    <dbReference type="NCBI Taxonomy" id="1588644"/>
    <lineage>
        <taxon>Bacteria</taxon>
        <taxon>Bacillati</taxon>
        <taxon>Actinomycetota</taxon>
        <taxon>Actinomycetes</taxon>
        <taxon>Propionibacteriales</taxon>
        <taxon>Nocardioidaceae</taxon>
        <taxon>Nocardioides</taxon>
    </lineage>
</organism>
<evidence type="ECO:0000313" key="3">
    <source>
        <dbReference type="Proteomes" id="UP000604001"/>
    </source>
</evidence>
<keyword evidence="1" id="KW-1133">Transmembrane helix</keyword>
<keyword evidence="1" id="KW-0472">Membrane</keyword>
<evidence type="ECO:0000256" key="1">
    <source>
        <dbReference type="SAM" id="Phobius"/>
    </source>
</evidence>
<feature type="transmembrane region" description="Helical" evidence="1">
    <location>
        <begin position="44"/>
        <end position="63"/>
    </location>
</feature>
<dbReference type="RefSeq" id="WP_186344188.1">
    <property type="nucleotide sequence ID" value="NZ_BMMR01000001.1"/>
</dbReference>
<gene>
    <name evidence="2" type="ORF">H7344_01175</name>
</gene>
<sequence>MTVDAAARGRTYAVPASAWVLGWASVVMQLATLADRGTAGEQSALVSVPLAALLVAYVSAGVIRARMVRTWLAGIILALAVLGGVIDLVAGPSLLELLGTVAAGVAAAAFVSYLRSDCFARLRADRRAALPAGFVGLVALAALVGALGGLTAPFDSSGQSDGVHLRIGL</sequence>
<proteinExistence type="predicted"/>
<protein>
    <submittedName>
        <fullName evidence="2">Uncharacterized protein</fullName>
    </submittedName>
</protein>
<dbReference type="EMBL" id="JACMYC010000001">
    <property type="protein sequence ID" value="MBC2958902.1"/>
    <property type="molecule type" value="Genomic_DNA"/>
</dbReference>
<feature type="transmembrane region" description="Helical" evidence="1">
    <location>
        <begin position="97"/>
        <end position="116"/>
    </location>
</feature>
<keyword evidence="1" id="KW-0812">Transmembrane</keyword>
<dbReference type="Proteomes" id="UP000604001">
    <property type="component" value="Unassembled WGS sequence"/>
</dbReference>
<reference evidence="2 3" key="1">
    <citation type="submission" date="2020-08" db="EMBL/GenBank/DDBJ databases">
        <title>novel species in genus Nocardioides.</title>
        <authorList>
            <person name="Zhang G."/>
        </authorList>
    </citation>
    <scope>NUCLEOTIDE SEQUENCE [LARGE SCALE GENOMIC DNA]</scope>
    <source>
        <strain evidence="2 3">SC8A-24</strain>
    </source>
</reference>
<accession>A0ABR6U3C4</accession>
<feature type="transmembrane region" description="Helical" evidence="1">
    <location>
        <begin position="70"/>
        <end position="91"/>
    </location>
</feature>
<feature type="transmembrane region" description="Helical" evidence="1">
    <location>
        <begin position="128"/>
        <end position="150"/>
    </location>
</feature>
<evidence type="ECO:0000313" key="2">
    <source>
        <dbReference type="EMBL" id="MBC2958902.1"/>
    </source>
</evidence>
<keyword evidence="3" id="KW-1185">Reference proteome</keyword>
<name>A0ABR6U3C4_9ACTN</name>